<dbReference type="Pfam" id="PF14392">
    <property type="entry name" value="zf-CCHC_4"/>
    <property type="match status" value="1"/>
</dbReference>
<accession>A0AAW0KS35</accession>
<comment type="caution">
    <text evidence="3">The sequence shown here is derived from an EMBL/GenBank/DDBJ whole genome shotgun (WGS) entry which is preliminary data.</text>
</comment>
<dbReference type="InterPro" id="IPR040256">
    <property type="entry name" value="At4g02000-like"/>
</dbReference>
<keyword evidence="4" id="KW-1185">Reference proteome</keyword>
<dbReference type="Pfam" id="PF14111">
    <property type="entry name" value="DUF4283"/>
    <property type="match status" value="1"/>
</dbReference>
<proteinExistence type="predicted"/>
<reference evidence="3 4" key="1">
    <citation type="journal article" date="2018" name="Sci. Data">
        <title>The draft genome sequence of cork oak.</title>
        <authorList>
            <person name="Ramos A.M."/>
            <person name="Usie A."/>
            <person name="Barbosa P."/>
            <person name="Barros P.M."/>
            <person name="Capote T."/>
            <person name="Chaves I."/>
            <person name="Simoes F."/>
            <person name="Abreu I."/>
            <person name="Carrasquinho I."/>
            <person name="Faro C."/>
            <person name="Guimaraes J.B."/>
            <person name="Mendonca D."/>
            <person name="Nobrega F."/>
            <person name="Rodrigues L."/>
            <person name="Saibo N.J.M."/>
            <person name="Varela M.C."/>
            <person name="Egas C."/>
            <person name="Matos J."/>
            <person name="Miguel C.M."/>
            <person name="Oliveira M.M."/>
            <person name="Ricardo C.P."/>
            <person name="Goncalves S."/>
        </authorList>
    </citation>
    <scope>NUCLEOTIDE SEQUENCE [LARGE SCALE GENOMIC DNA]</scope>
    <source>
        <strain evidence="4">cv. HL8</strain>
    </source>
</reference>
<gene>
    <name evidence="3" type="ORF">CFP56_015514</name>
</gene>
<dbReference type="InterPro" id="IPR025836">
    <property type="entry name" value="Zn_knuckle_CX2CX4HX4C"/>
</dbReference>
<dbReference type="Proteomes" id="UP000237347">
    <property type="component" value="Unassembled WGS sequence"/>
</dbReference>
<feature type="domain" description="DUF4283" evidence="1">
    <location>
        <begin position="26"/>
        <end position="105"/>
    </location>
</feature>
<dbReference type="AlphaFoldDB" id="A0AAW0KS35"/>
<feature type="domain" description="Zinc knuckle CX2CX4HX4C" evidence="2">
    <location>
        <begin position="183"/>
        <end position="214"/>
    </location>
</feature>
<organism evidence="3 4">
    <name type="scientific">Quercus suber</name>
    <name type="common">Cork oak</name>
    <dbReference type="NCBI Taxonomy" id="58331"/>
    <lineage>
        <taxon>Eukaryota</taxon>
        <taxon>Viridiplantae</taxon>
        <taxon>Streptophyta</taxon>
        <taxon>Embryophyta</taxon>
        <taxon>Tracheophyta</taxon>
        <taxon>Spermatophyta</taxon>
        <taxon>Magnoliopsida</taxon>
        <taxon>eudicotyledons</taxon>
        <taxon>Gunneridae</taxon>
        <taxon>Pentapetalae</taxon>
        <taxon>rosids</taxon>
        <taxon>fabids</taxon>
        <taxon>Fagales</taxon>
        <taxon>Fagaceae</taxon>
        <taxon>Quercus</taxon>
    </lineage>
</organism>
<protein>
    <recommendedName>
        <fullName evidence="5">CCHC-type domain-containing protein</fullName>
    </recommendedName>
</protein>
<dbReference type="InterPro" id="IPR025558">
    <property type="entry name" value="DUF4283"/>
</dbReference>
<dbReference type="PANTHER" id="PTHR31286">
    <property type="entry name" value="GLYCINE-RICH CELL WALL STRUCTURAL PROTEIN 1.8-LIKE"/>
    <property type="match status" value="1"/>
</dbReference>
<evidence type="ECO:0008006" key="5">
    <source>
        <dbReference type="Google" id="ProtNLM"/>
    </source>
</evidence>
<evidence type="ECO:0000259" key="2">
    <source>
        <dbReference type="Pfam" id="PF14392"/>
    </source>
</evidence>
<sequence length="241" mass="27856">MVSLKLTSEEEEDIQVSDEGRMDEIEGCALSLIGKFLTCKPFNRKAAKNTLRRAWGLDKELQICEVGINIFQFKLQSEYELERILQGGPWSFDNQLLMLTRWRMGMSARNVVLEHASLWVQIWGVPFDMMSPTMATEVGNKMGVVEDVDRRQRTDDQNFFLRVKVALPIAKPIRRGGFLMGSDGSRHWVTYKYERLPLFCHYCGVLGHNLRHCQEHFAASKKTTPVEYQYGDWLKADNGWS</sequence>
<dbReference type="EMBL" id="PKMF04000243">
    <property type="protein sequence ID" value="KAK7841349.1"/>
    <property type="molecule type" value="Genomic_DNA"/>
</dbReference>
<name>A0AAW0KS35_QUESU</name>
<evidence type="ECO:0000313" key="3">
    <source>
        <dbReference type="EMBL" id="KAK7841349.1"/>
    </source>
</evidence>
<dbReference type="PANTHER" id="PTHR31286:SF167">
    <property type="entry name" value="OS09G0268800 PROTEIN"/>
    <property type="match status" value="1"/>
</dbReference>
<evidence type="ECO:0000313" key="4">
    <source>
        <dbReference type="Proteomes" id="UP000237347"/>
    </source>
</evidence>
<evidence type="ECO:0000259" key="1">
    <source>
        <dbReference type="Pfam" id="PF14111"/>
    </source>
</evidence>